<evidence type="ECO:0000256" key="1">
    <source>
        <dbReference type="SAM" id="MobiDB-lite"/>
    </source>
</evidence>
<protein>
    <recommendedName>
        <fullName evidence="4">Coiled-coil domain-containing protein</fullName>
    </recommendedName>
</protein>
<gene>
    <name evidence="2" type="ORF">CAV_0574</name>
</gene>
<evidence type="ECO:0000313" key="3">
    <source>
        <dbReference type="Proteomes" id="UP000201169"/>
    </source>
</evidence>
<proteinExistence type="predicted"/>
<dbReference type="Proteomes" id="UP000201169">
    <property type="component" value="Chromosome"/>
</dbReference>
<keyword evidence="3" id="KW-1185">Reference proteome</keyword>
<evidence type="ECO:0000313" key="2">
    <source>
        <dbReference type="EMBL" id="ASQ30241.1"/>
    </source>
</evidence>
<organism evidence="2 3">
    <name type="scientific">Campylobacter avium LMG 24591</name>
    <dbReference type="NCBI Taxonomy" id="522484"/>
    <lineage>
        <taxon>Bacteria</taxon>
        <taxon>Pseudomonadati</taxon>
        <taxon>Campylobacterota</taxon>
        <taxon>Epsilonproteobacteria</taxon>
        <taxon>Campylobacterales</taxon>
        <taxon>Campylobacteraceae</taxon>
        <taxon>Campylobacter</taxon>
    </lineage>
</organism>
<accession>A0A222MWV2</accession>
<reference evidence="2 3" key="1">
    <citation type="submission" date="2017-07" db="EMBL/GenBank/DDBJ databases">
        <title>Analysis of two Campylobacter avium genomes and identification of a novel hippuricase gene.</title>
        <authorList>
            <person name="Miller W.G."/>
            <person name="Chapman M.H."/>
            <person name="Yee E."/>
            <person name="Revez J."/>
            <person name="Bono J.L."/>
            <person name="Rossi M."/>
        </authorList>
    </citation>
    <scope>NUCLEOTIDE SEQUENCE [LARGE SCALE GENOMIC DNA]</scope>
    <source>
        <strain evidence="2 3">LMG 24591</strain>
    </source>
</reference>
<dbReference type="RefSeq" id="WP_094325012.1">
    <property type="nucleotide sequence ID" value="NZ_CP022347.1"/>
</dbReference>
<dbReference type="EMBL" id="CP022347">
    <property type="protein sequence ID" value="ASQ30241.1"/>
    <property type="molecule type" value="Genomic_DNA"/>
</dbReference>
<feature type="region of interest" description="Disordered" evidence="1">
    <location>
        <begin position="157"/>
        <end position="189"/>
    </location>
</feature>
<dbReference type="AlphaFoldDB" id="A0A222MWV2"/>
<dbReference type="KEGG" id="cavi:CAV_0574"/>
<sequence length="189" mass="21438">MQENQPSPYDTSQDKARFEALNNELAQAEASLENNFIDFAVQNLDEKAEELFFEDKKAFIKNLLDMQNAHYAQQVGSKKEELASLENSIKEKEGLQGIEAAQNEFLQKHPEADINTLTEFYNEDLGNKYKAELDKLAPNEFFEVLYQIYQSATGTAAKQEEDLPKQLQANASDTQTTSLSSDELPMSRI</sequence>
<dbReference type="OrthoDB" id="5321106at2"/>
<name>A0A222MWV2_9BACT</name>
<feature type="compositionally biased region" description="Polar residues" evidence="1">
    <location>
        <begin position="167"/>
        <end position="181"/>
    </location>
</feature>
<evidence type="ECO:0008006" key="4">
    <source>
        <dbReference type="Google" id="ProtNLM"/>
    </source>
</evidence>